<dbReference type="VEuPathDB" id="FungiDB:SPPG_02876"/>
<sequence length="197" mass="22925">MGHGTSKPVKASTPPPPQPPQDPRPGRTVLSTDPPQKPKQYVSDGPPGFLPYDDREEEEQERANRDRKERERLERERLEREQVDKDRLDRARRDKEHSERNREKDKNVMPPSRTPHLADSTTFIPLSPTPRHTHTDTKPKFDKEKFKKANKDPPPQQETTTIPHRDPLFLDESDEDFMAEILRETDFVALDRARGVV</sequence>
<dbReference type="GeneID" id="27686435"/>
<dbReference type="Proteomes" id="UP000053201">
    <property type="component" value="Unassembled WGS sequence"/>
</dbReference>
<feature type="region of interest" description="Disordered" evidence="1">
    <location>
        <begin position="1"/>
        <end position="169"/>
    </location>
</feature>
<dbReference type="InParanoid" id="A0A0L0HNL2"/>
<organism evidence="2 3">
    <name type="scientific">Spizellomyces punctatus (strain DAOM BR117)</name>
    <dbReference type="NCBI Taxonomy" id="645134"/>
    <lineage>
        <taxon>Eukaryota</taxon>
        <taxon>Fungi</taxon>
        <taxon>Fungi incertae sedis</taxon>
        <taxon>Chytridiomycota</taxon>
        <taxon>Chytridiomycota incertae sedis</taxon>
        <taxon>Chytridiomycetes</taxon>
        <taxon>Spizellomycetales</taxon>
        <taxon>Spizellomycetaceae</taxon>
        <taxon>Spizellomyces</taxon>
    </lineage>
</organism>
<dbReference type="OrthoDB" id="2163216at2759"/>
<feature type="compositionally biased region" description="Pro residues" evidence="1">
    <location>
        <begin position="13"/>
        <end position="23"/>
    </location>
</feature>
<feature type="compositionally biased region" description="Basic and acidic residues" evidence="1">
    <location>
        <begin position="133"/>
        <end position="151"/>
    </location>
</feature>
<accession>A0A0L0HNL2</accession>
<dbReference type="AlphaFoldDB" id="A0A0L0HNL2"/>
<evidence type="ECO:0000313" key="3">
    <source>
        <dbReference type="Proteomes" id="UP000053201"/>
    </source>
</evidence>
<evidence type="ECO:0000313" key="2">
    <source>
        <dbReference type="EMBL" id="KND02409.1"/>
    </source>
</evidence>
<proteinExistence type="predicted"/>
<reference evidence="2 3" key="1">
    <citation type="submission" date="2009-08" db="EMBL/GenBank/DDBJ databases">
        <title>The Genome Sequence of Spizellomyces punctatus strain DAOM BR117.</title>
        <authorList>
            <consortium name="The Broad Institute Genome Sequencing Platform"/>
            <person name="Russ C."/>
            <person name="Cuomo C."/>
            <person name="Shea T."/>
            <person name="Young S.K."/>
            <person name="Zeng Q."/>
            <person name="Koehrsen M."/>
            <person name="Haas B."/>
            <person name="Borodovsky M."/>
            <person name="Guigo R."/>
            <person name="Alvarado L."/>
            <person name="Berlin A."/>
            <person name="Bochicchio J."/>
            <person name="Borenstein D."/>
            <person name="Chapman S."/>
            <person name="Chen Z."/>
            <person name="Engels R."/>
            <person name="Freedman E."/>
            <person name="Gellesch M."/>
            <person name="Goldberg J."/>
            <person name="Griggs A."/>
            <person name="Gujja S."/>
            <person name="Heiman D."/>
            <person name="Hepburn T."/>
            <person name="Howarth C."/>
            <person name="Jen D."/>
            <person name="Larson L."/>
            <person name="Lewis B."/>
            <person name="Mehta T."/>
            <person name="Park D."/>
            <person name="Pearson M."/>
            <person name="Roberts A."/>
            <person name="Saif S."/>
            <person name="Shenoy N."/>
            <person name="Sisk P."/>
            <person name="Stolte C."/>
            <person name="Sykes S."/>
            <person name="Thomson T."/>
            <person name="Walk T."/>
            <person name="White J."/>
            <person name="Yandava C."/>
            <person name="Burger G."/>
            <person name="Gray M.W."/>
            <person name="Holland P.W.H."/>
            <person name="King N."/>
            <person name="Lang F.B.F."/>
            <person name="Roger A.J."/>
            <person name="Ruiz-Trillo I."/>
            <person name="Lander E."/>
            <person name="Nusbaum C."/>
        </authorList>
    </citation>
    <scope>NUCLEOTIDE SEQUENCE [LARGE SCALE GENOMIC DNA]</scope>
    <source>
        <strain evidence="2 3">DAOM BR117</strain>
    </source>
</reference>
<dbReference type="EMBL" id="KQ257453">
    <property type="protein sequence ID" value="KND02409.1"/>
    <property type="molecule type" value="Genomic_DNA"/>
</dbReference>
<protein>
    <submittedName>
        <fullName evidence="2">Uncharacterized protein</fullName>
    </submittedName>
</protein>
<keyword evidence="3" id="KW-1185">Reference proteome</keyword>
<gene>
    <name evidence="2" type="ORF">SPPG_02876</name>
</gene>
<dbReference type="RefSeq" id="XP_016610448.1">
    <property type="nucleotide sequence ID" value="XM_016751164.1"/>
</dbReference>
<evidence type="ECO:0000256" key="1">
    <source>
        <dbReference type="SAM" id="MobiDB-lite"/>
    </source>
</evidence>
<name>A0A0L0HNL2_SPIPD</name>
<feature type="compositionally biased region" description="Basic and acidic residues" evidence="1">
    <location>
        <begin position="61"/>
        <end position="107"/>
    </location>
</feature>